<sequence>MADVTMRSVQFPLFALAGRRSAELWLAAAPMSAGEFRDLRYHYLMAGMPTLPGDEPRRVAFNDAFARRIAEAIVKAEVRHE</sequence>
<accession>A0A6J5E1T9</accession>
<organism evidence="1 2">
    <name type="scientific">Paraburkholderia solisilvae</name>
    <dbReference type="NCBI Taxonomy" id="624376"/>
    <lineage>
        <taxon>Bacteria</taxon>
        <taxon>Pseudomonadati</taxon>
        <taxon>Pseudomonadota</taxon>
        <taxon>Betaproteobacteria</taxon>
        <taxon>Burkholderiales</taxon>
        <taxon>Burkholderiaceae</taxon>
        <taxon>Paraburkholderia</taxon>
    </lineage>
</organism>
<protein>
    <submittedName>
        <fullName evidence="1">Uncharacterized protein</fullName>
    </submittedName>
</protein>
<reference evidence="1 2" key="1">
    <citation type="submission" date="2020-04" db="EMBL/GenBank/DDBJ databases">
        <authorList>
            <person name="De Canck E."/>
        </authorList>
    </citation>
    <scope>NUCLEOTIDE SEQUENCE [LARGE SCALE GENOMIC DNA]</scope>
    <source>
        <strain evidence="1 2">LMG 29739</strain>
    </source>
</reference>
<gene>
    <name evidence="1" type="ORF">LMG29739_03131</name>
</gene>
<evidence type="ECO:0000313" key="1">
    <source>
        <dbReference type="EMBL" id="CAB3759351.1"/>
    </source>
</evidence>
<evidence type="ECO:0000313" key="2">
    <source>
        <dbReference type="Proteomes" id="UP000494329"/>
    </source>
</evidence>
<proteinExistence type="predicted"/>
<name>A0A6J5E1T9_9BURK</name>
<dbReference type="AlphaFoldDB" id="A0A6J5E1T9"/>
<dbReference type="EMBL" id="CADIKF010000023">
    <property type="protein sequence ID" value="CAB3759351.1"/>
    <property type="molecule type" value="Genomic_DNA"/>
</dbReference>
<dbReference type="RefSeq" id="WP_175111836.1">
    <property type="nucleotide sequence ID" value="NZ_CADIKF010000023.1"/>
</dbReference>
<dbReference type="Proteomes" id="UP000494329">
    <property type="component" value="Unassembled WGS sequence"/>
</dbReference>
<keyword evidence="2" id="KW-1185">Reference proteome</keyword>